<evidence type="ECO:0000313" key="2">
    <source>
        <dbReference type="EMBL" id="QBK88231.1"/>
    </source>
</evidence>
<keyword evidence="1" id="KW-1133">Transmembrane helix</keyword>
<feature type="transmembrane region" description="Helical" evidence="1">
    <location>
        <begin position="6"/>
        <end position="24"/>
    </location>
</feature>
<proteinExistence type="predicted"/>
<accession>A0A481YZ78</accession>
<keyword evidence="1" id="KW-0812">Transmembrane</keyword>
<gene>
    <name evidence="2" type="ORF">LCMAC202_05930</name>
</gene>
<reference evidence="2" key="1">
    <citation type="journal article" date="2019" name="MBio">
        <title>Virus Genomes from Deep Sea Sediments Expand the Ocean Megavirome and Support Independent Origins of Viral Gigantism.</title>
        <authorList>
            <person name="Backstrom D."/>
            <person name="Yutin N."/>
            <person name="Jorgensen S.L."/>
            <person name="Dharamshi J."/>
            <person name="Homa F."/>
            <person name="Zaremba-Niedwiedzka K."/>
            <person name="Spang A."/>
            <person name="Wolf Y.I."/>
            <person name="Koonin E.V."/>
            <person name="Ettema T.J."/>
        </authorList>
    </citation>
    <scope>NUCLEOTIDE SEQUENCE</scope>
</reference>
<keyword evidence="1" id="KW-0472">Membrane</keyword>
<name>A0A481YZ78_9VIRU</name>
<evidence type="ECO:0000256" key="1">
    <source>
        <dbReference type="SAM" id="Phobius"/>
    </source>
</evidence>
<protein>
    <submittedName>
        <fullName evidence="2">Uncharacterized protein</fullName>
    </submittedName>
</protein>
<organism evidence="2">
    <name type="scientific">Marseillevirus LCMAC202</name>
    <dbReference type="NCBI Taxonomy" id="2506606"/>
    <lineage>
        <taxon>Viruses</taxon>
        <taxon>Varidnaviria</taxon>
        <taxon>Bamfordvirae</taxon>
        <taxon>Nucleocytoviricota</taxon>
        <taxon>Megaviricetes</taxon>
        <taxon>Pimascovirales</taxon>
        <taxon>Pimascovirales incertae sedis</taxon>
        <taxon>Marseilleviridae</taxon>
    </lineage>
</organism>
<sequence>MNTTTLLFIIVFAVLIWLYVQNCYESFEIEPNTIVGGYQAGPEDLELEGPGDAAWSGY</sequence>
<dbReference type="EMBL" id="MK500380">
    <property type="protein sequence ID" value="QBK88231.1"/>
    <property type="molecule type" value="Genomic_DNA"/>
</dbReference>